<keyword evidence="12" id="KW-0732">Signal</keyword>
<dbReference type="GO" id="GO:0006751">
    <property type="term" value="P:glutathione catabolic process"/>
    <property type="evidence" value="ECO:0007669"/>
    <property type="project" value="UniProtKB-UniRule"/>
</dbReference>
<feature type="chain" id="PRO_5013181737" description="Glutathione hydrolase proenzyme" evidence="12">
    <location>
        <begin position="28"/>
        <end position="608"/>
    </location>
</feature>
<feature type="binding site" evidence="10">
    <location>
        <position position="142"/>
    </location>
    <ligand>
        <name>L-glutamate</name>
        <dbReference type="ChEBI" id="CHEBI:29985"/>
    </ligand>
</feature>
<dbReference type="GO" id="GO:0103068">
    <property type="term" value="F:leukotriene C4 gamma-glutamyl transferase activity"/>
    <property type="evidence" value="ECO:0007669"/>
    <property type="project" value="UniProtKB-EC"/>
</dbReference>
<proteinExistence type="inferred from homology"/>
<evidence type="ECO:0000313" key="13">
    <source>
        <dbReference type="EMBL" id="OHV16711.1"/>
    </source>
</evidence>
<dbReference type="UniPathway" id="UPA00204"/>
<organism evidence="13 14">
    <name type="scientific">Methylorubrum extorquens</name>
    <name type="common">Methylobacterium dichloromethanicum</name>
    <name type="synonym">Methylobacterium extorquens</name>
    <dbReference type="NCBI Taxonomy" id="408"/>
    <lineage>
        <taxon>Bacteria</taxon>
        <taxon>Pseudomonadati</taxon>
        <taxon>Pseudomonadota</taxon>
        <taxon>Alphaproteobacteria</taxon>
        <taxon>Hyphomicrobiales</taxon>
        <taxon>Methylobacteriaceae</taxon>
        <taxon>Methylorubrum</taxon>
    </lineage>
</organism>
<evidence type="ECO:0000256" key="5">
    <source>
        <dbReference type="ARBA" id="ARBA00022801"/>
    </source>
</evidence>
<comment type="PTM">
    <text evidence="11">Cleaved by autocatalysis into a large and a small subunit.</text>
</comment>
<dbReference type="InterPro" id="IPR029055">
    <property type="entry name" value="Ntn_hydrolases_N"/>
</dbReference>
<protein>
    <recommendedName>
        <fullName evidence="11">Glutathione hydrolase proenzyme</fullName>
        <ecNumber evidence="11">2.3.2.2</ecNumber>
        <ecNumber evidence="11">3.4.19.13</ecNumber>
    </recommendedName>
    <component>
        <recommendedName>
            <fullName evidence="11">Glutathione hydrolase large chain</fullName>
        </recommendedName>
    </component>
    <component>
        <recommendedName>
            <fullName evidence="11">Glutathione hydrolase small chain</fullName>
        </recommendedName>
    </component>
</protein>
<dbReference type="Gene3D" id="1.10.246.130">
    <property type="match status" value="1"/>
</dbReference>
<name>A0A1S1P603_METEX</name>
<dbReference type="SUPFAM" id="SSF56235">
    <property type="entry name" value="N-terminal nucleophile aminohydrolases (Ntn hydrolases)"/>
    <property type="match status" value="1"/>
</dbReference>
<dbReference type="EC" id="2.3.2.2" evidence="11"/>
<keyword evidence="5 11" id="KW-0378">Hydrolase</keyword>
<dbReference type="NCBIfam" id="TIGR00066">
    <property type="entry name" value="g_glut_trans"/>
    <property type="match status" value="1"/>
</dbReference>
<sequence length="608" mass="62901">MSSTSPVRSALALLLVASLAVPFPAQAQAQAQAQAVPPAPEPPPIQSDEARLLPVLARRGMVSSQDALATRVGVEILRKGGNAVDAAVAVGFALAVTLPRAGNLGGGGFMMVHRAAAKEADKETGQQAAKDAAGETIAIDYRETAPAASTADMFLNPQGEPDRAASTRTGKAVGVPGTVRGLAEAHRRYGSGKLTLADLIAPAEKLARDGIPVESGLADSLPRASGLLGQWPSSRAVFFEGDHVLPRGATLIQRDLADTLKAIAERGPDAFYEGPIADKIAASVQGAGGIMTAADLAAYRPEIRTPVRGTYRGYEIVSMPPPSSGGVHLIEILNILEGYDLAGMGAGSAGALHTLAEAMKPAYADRATWLGDPSRTQVPVAGLTAKPYAATLREKIDPERAKTAAEVRAGNPLPYESDQTTHFSVVDAEGNAVSNTYTLNFSYGIGLVAEGTGVLLNNEMDDFSAKTGARNAYGLVGGEANAVAPGARPLSSMTPTFVFRDGKLFLVTGSPGGSRIITTTLQVIVNVLDFRMNLAQAVAAPRIHHQWQPDVLMAEEGVSPDTLALLRAKGHNVKVGATSGSANSVMAEDGLLAGASDPRQRGTLAEGP</sequence>
<keyword evidence="4 11" id="KW-0808">Transferase</keyword>
<evidence type="ECO:0000256" key="3">
    <source>
        <dbReference type="ARBA" id="ARBA00009381"/>
    </source>
</evidence>
<evidence type="ECO:0000256" key="10">
    <source>
        <dbReference type="PIRSR" id="PIRSR600101-2"/>
    </source>
</evidence>
<dbReference type="AlphaFoldDB" id="A0A1S1P603"/>
<evidence type="ECO:0000256" key="4">
    <source>
        <dbReference type="ARBA" id="ARBA00022679"/>
    </source>
</evidence>
<feature type="binding site" evidence="10">
    <location>
        <position position="513"/>
    </location>
    <ligand>
        <name>L-glutamate</name>
        <dbReference type="ChEBI" id="CHEBI:29985"/>
    </ligand>
</feature>
<evidence type="ECO:0000256" key="1">
    <source>
        <dbReference type="ARBA" id="ARBA00001049"/>
    </source>
</evidence>
<evidence type="ECO:0000256" key="6">
    <source>
        <dbReference type="ARBA" id="ARBA00023145"/>
    </source>
</evidence>
<dbReference type="InterPro" id="IPR043138">
    <property type="entry name" value="GGT_lsub"/>
</dbReference>
<keyword evidence="11" id="KW-0317">Glutathione biosynthesis</keyword>
<dbReference type="PANTHER" id="PTHR43199:SF1">
    <property type="entry name" value="GLUTATHIONE HYDROLASE PROENZYME"/>
    <property type="match status" value="1"/>
</dbReference>
<keyword evidence="6 11" id="KW-0865">Zymogen</keyword>
<feature type="active site" description="Nucleophile" evidence="9">
    <location>
        <position position="420"/>
    </location>
</feature>
<reference evidence="13 14" key="1">
    <citation type="submission" date="2016-10" db="EMBL/GenBank/DDBJ databases">
        <title>Draft genome sequence of Methylobacterium extorquens CP3, a seed endophyte of Crotalaria pumila with plant growth-promoting and metal tolerance properties.</title>
        <authorList>
            <person name="Sanchez-Lopez A.S."/>
            <person name="Van Hamme J.D."/>
            <person name="Thijs S."/>
            <person name="Mcammond B.M."/>
            <person name="Stevens V."/>
            <person name="Gonzalez-Chavez M.D.C."/>
            <person name="Vangronsveld J."/>
        </authorList>
    </citation>
    <scope>NUCLEOTIDE SEQUENCE [LARGE SCALE GENOMIC DNA]</scope>
    <source>
        <strain evidence="13 14">CP3</strain>
    </source>
</reference>
<accession>A0A1S1P603</accession>
<evidence type="ECO:0000313" key="14">
    <source>
        <dbReference type="Proteomes" id="UP000180215"/>
    </source>
</evidence>
<comment type="similarity">
    <text evidence="3 11">Belongs to the gamma-glutamyltransferase family.</text>
</comment>
<feature type="signal peptide" evidence="12">
    <location>
        <begin position="1"/>
        <end position="27"/>
    </location>
</feature>
<dbReference type="InterPro" id="IPR051792">
    <property type="entry name" value="GGT_bact"/>
</dbReference>
<comment type="catalytic activity">
    <reaction evidence="8 11">
        <text>an N-terminal (5-L-glutamyl)-[peptide] + an alpha-amino acid = 5-L-glutamyl amino acid + an N-terminal L-alpha-aminoacyl-[peptide]</text>
        <dbReference type="Rhea" id="RHEA:23904"/>
        <dbReference type="Rhea" id="RHEA-COMP:9780"/>
        <dbReference type="Rhea" id="RHEA-COMP:9795"/>
        <dbReference type="ChEBI" id="CHEBI:77644"/>
        <dbReference type="ChEBI" id="CHEBI:78597"/>
        <dbReference type="ChEBI" id="CHEBI:78599"/>
        <dbReference type="ChEBI" id="CHEBI:78608"/>
        <dbReference type="EC" id="2.3.2.2"/>
    </reaction>
</comment>
<evidence type="ECO:0000256" key="11">
    <source>
        <dbReference type="RuleBase" id="RU368036"/>
    </source>
</evidence>
<keyword evidence="7 11" id="KW-0012">Acyltransferase</keyword>
<comment type="caution">
    <text evidence="13">The sequence shown here is derived from an EMBL/GenBank/DDBJ whole genome shotgun (WGS) entry which is preliminary data.</text>
</comment>
<evidence type="ECO:0000256" key="2">
    <source>
        <dbReference type="ARBA" id="ARBA00001089"/>
    </source>
</evidence>
<comment type="pathway">
    <text evidence="11">Sulfur metabolism; glutathione metabolism.</text>
</comment>
<dbReference type="Proteomes" id="UP000180215">
    <property type="component" value="Unassembled WGS sequence"/>
</dbReference>
<dbReference type="PROSITE" id="PS00462">
    <property type="entry name" value="G_GLU_TRANSPEPTIDASE"/>
    <property type="match status" value="1"/>
</dbReference>
<dbReference type="EMBL" id="MNAO01000098">
    <property type="protein sequence ID" value="OHV16711.1"/>
    <property type="molecule type" value="Genomic_DNA"/>
</dbReference>
<dbReference type="PRINTS" id="PR01210">
    <property type="entry name" value="GGTRANSPTASE"/>
</dbReference>
<comment type="subunit">
    <text evidence="11">This enzyme consists of two polypeptide chains, which are synthesized in precursor form from a single polypeptide.</text>
</comment>
<comment type="catalytic activity">
    <reaction evidence="2 11">
        <text>glutathione + H2O = L-cysteinylglycine + L-glutamate</text>
        <dbReference type="Rhea" id="RHEA:28807"/>
        <dbReference type="ChEBI" id="CHEBI:15377"/>
        <dbReference type="ChEBI" id="CHEBI:29985"/>
        <dbReference type="ChEBI" id="CHEBI:57925"/>
        <dbReference type="ChEBI" id="CHEBI:61694"/>
        <dbReference type="EC" id="3.4.19.13"/>
    </reaction>
</comment>
<dbReference type="EC" id="3.4.19.13" evidence="11"/>
<dbReference type="InterPro" id="IPR043137">
    <property type="entry name" value="GGT_ssub_C"/>
</dbReference>
<dbReference type="Pfam" id="PF01019">
    <property type="entry name" value="G_glu_transpept"/>
    <property type="match status" value="1"/>
</dbReference>
<dbReference type="Gene3D" id="3.60.20.40">
    <property type="match status" value="1"/>
</dbReference>
<feature type="binding site" evidence="10">
    <location>
        <begin position="438"/>
        <end position="440"/>
    </location>
    <ligand>
        <name>L-glutamate</name>
        <dbReference type="ChEBI" id="CHEBI:29985"/>
    </ligand>
</feature>
<evidence type="ECO:0000256" key="7">
    <source>
        <dbReference type="ARBA" id="ARBA00023315"/>
    </source>
</evidence>
<gene>
    <name evidence="13" type="ORF">BK022_10410</name>
</gene>
<evidence type="ECO:0000256" key="12">
    <source>
        <dbReference type="SAM" id="SignalP"/>
    </source>
</evidence>
<feature type="binding site" evidence="10">
    <location>
        <position position="462"/>
    </location>
    <ligand>
        <name>L-glutamate</name>
        <dbReference type="ChEBI" id="CHEBI:29985"/>
    </ligand>
</feature>
<dbReference type="InterPro" id="IPR000101">
    <property type="entry name" value="GGT_peptidase"/>
</dbReference>
<dbReference type="PANTHER" id="PTHR43199">
    <property type="entry name" value="GLUTATHIONE HYDROLASE"/>
    <property type="match status" value="1"/>
</dbReference>
<feature type="binding site" evidence="10">
    <location>
        <begin position="491"/>
        <end position="492"/>
    </location>
    <ligand>
        <name>L-glutamate</name>
        <dbReference type="ChEBI" id="CHEBI:29985"/>
    </ligand>
</feature>
<evidence type="ECO:0000256" key="9">
    <source>
        <dbReference type="PIRSR" id="PIRSR600101-1"/>
    </source>
</evidence>
<evidence type="ECO:0000256" key="8">
    <source>
        <dbReference type="ARBA" id="ARBA00047417"/>
    </source>
</evidence>
<comment type="catalytic activity">
    <reaction evidence="1 11">
        <text>an S-substituted glutathione + H2O = an S-substituted L-cysteinylglycine + L-glutamate</text>
        <dbReference type="Rhea" id="RHEA:59468"/>
        <dbReference type="ChEBI" id="CHEBI:15377"/>
        <dbReference type="ChEBI" id="CHEBI:29985"/>
        <dbReference type="ChEBI" id="CHEBI:90779"/>
        <dbReference type="ChEBI" id="CHEBI:143103"/>
        <dbReference type="EC" id="3.4.19.13"/>
    </reaction>
</comment>
<dbReference type="GO" id="GO:0006750">
    <property type="term" value="P:glutathione biosynthetic process"/>
    <property type="evidence" value="ECO:0007669"/>
    <property type="project" value="UniProtKB-KW"/>
</dbReference>
<dbReference type="GO" id="GO:0036374">
    <property type="term" value="F:glutathione hydrolase activity"/>
    <property type="evidence" value="ECO:0007669"/>
    <property type="project" value="UniProtKB-UniRule"/>
</dbReference>
<dbReference type="InterPro" id="IPR055262">
    <property type="entry name" value="GGT_CS"/>
</dbReference>